<keyword evidence="1" id="KW-1133">Transmembrane helix</keyword>
<proteinExistence type="predicted"/>
<name>W7UUM8_RUMFL</name>
<dbReference type="EMBL" id="ATAX01000008">
    <property type="protein sequence ID" value="EWM54869.1"/>
    <property type="molecule type" value="Genomic_DNA"/>
</dbReference>
<feature type="transmembrane region" description="Helical" evidence="1">
    <location>
        <begin position="65"/>
        <end position="85"/>
    </location>
</feature>
<keyword evidence="1" id="KW-0812">Transmembrane</keyword>
<dbReference type="eggNOG" id="ENOG50332G5">
    <property type="taxonomic scope" value="Bacteria"/>
</dbReference>
<gene>
    <name evidence="2" type="ORF">RF007C_11055</name>
</gene>
<organism evidence="2 3">
    <name type="scientific">Ruminococcus flavefaciens 007c</name>
    <dbReference type="NCBI Taxonomy" id="1341157"/>
    <lineage>
        <taxon>Bacteria</taxon>
        <taxon>Bacillati</taxon>
        <taxon>Bacillota</taxon>
        <taxon>Clostridia</taxon>
        <taxon>Eubacteriales</taxon>
        <taxon>Oscillospiraceae</taxon>
        <taxon>Ruminococcus</taxon>
    </lineage>
</organism>
<keyword evidence="1" id="KW-0472">Membrane</keyword>
<evidence type="ECO:0000256" key="1">
    <source>
        <dbReference type="SAM" id="Phobius"/>
    </source>
</evidence>
<dbReference type="PATRIC" id="fig|1341157.4.peg.485"/>
<dbReference type="AlphaFoldDB" id="W7UUM8"/>
<reference evidence="2 3" key="1">
    <citation type="journal article" date="2014" name="PLoS ONE">
        <title>Rumen cellulosomics: divergent fiber-degrading strategies revealed by comparative genome-wide analysis of six ruminococcal strains.</title>
        <authorList>
            <person name="Dassa B."/>
            <person name="Borovok I."/>
            <person name="Ruimy-Israeli V."/>
            <person name="Lamed R."/>
            <person name="Flint H.J."/>
            <person name="Duncan S.H."/>
            <person name="Henrissat B."/>
            <person name="Coutinho P."/>
            <person name="Morrison M."/>
            <person name="Mosoni P."/>
            <person name="Yeoman C.J."/>
            <person name="White B.A."/>
            <person name="Bayer E.A."/>
        </authorList>
    </citation>
    <scope>NUCLEOTIDE SEQUENCE [LARGE SCALE GENOMIC DNA]</scope>
    <source>
        <strain evidence="2 3">007c</strain>
    </source>
</reference>
<protein>
    <submittedName>
        <fullName evidence="2">Uncharacterized protein</fullName>
    </submittedName>
</protein>
<feature type="transmembrane region" description="Helical" evidence="1">
    <location>
        <begin position="40"/>
        <end position="59"/>
    </location>
</feature>
<dbReference type="Proteomes" id="UP000019365">
    <property type="component" value="Unassembled WGS sequence"/>
</dbReference>
<evidence type="ECO:0000313" key="3">
    <source>
        <dbReference type="Proteomes" id="UP000019365"/>
    </source>
</evidence>
<comment type="caution">
    <text evidence="2">The sequence shown here is derived from an EMBL/GenBank/DDBJ whole genome shotgun (WGS) entry which is preliminary data.</text>
</comment>
<accession>W7UUM8</accession>
<keyword evidence="3" id="KW-1185">Reference proteome</keyword>
<sequence>MWYDIIICKIKKRNGEKIMDNFAEQLVKKNETSADKTRRILMITVGILFTIAIVLLAILQLGRPLVALLGFALAVASGYGTYHIVQNTYVEYEYAFTNGDLDVDKIIAKKKRKEMVSANIRQLTDFGKYSDGMEETEDMTVIFATDNIAEHEYYADFTDESYGSTRLVFAPDERMLENIQKFLPAKLRHRS</sequence>
<evidence type="ECO:0000313" key="2">
    <source>
        <dbReference type="EMBL" id="EWM54869.1"/>
    </source>
</evidence>